<reference evidence="6" key="1">
    <citation type="journal article" date="2012" name="Proc. Natl. Acad. Sci. U.S.A.">
        <title>Antigenic diversity is generated by distinct evolutionary mechanisms in African trypanosome species.</title>
        <authorList>
            <person name="Jackson A.P."/>
            <person name="Berry A."/>
            <person name="Aslett M."/>
            <person name="Allison H.C."/>
            <person name="Burton P."/>
            <person name="Vavrova-Anderson J."/>
            <person name="Brown R."/>
            <person name="Browne H."/>
            <person name="Corton N."/>
            <person name="Hauser H."/>
            <person name="Gamble J."/>
            <person name="Gilderthorp R."/>
            <person name="Marcello L."/>
            <person name="McQuillan J."/>
            <person name="Otto T.D."/>
            <person name="Quail M.A."/>
            <person name="Sanders M.J."/>
            <person name="van Tonder A."/>
            <person name="Ginger M.L."/>
            <person name="Field M.C."/>
            <person name="Barry J.D."/>
            <person name="Hertz-Fowler C."/>
            <person name="Berriman M."/>
        </authorList>
    </citation>
    <scope>NUCLEOTIDE SEQUENCE</scope>
    <source>
        <strain evidence="6">Y486</strain>
    </source>
</reference>
<keyword evidence="3" id="KW-0862">Zinc</keyword>
<evidence type="ECO:0000256" key="2">
    <source>
        <dbReference type="ARBA" id="ARBA00022771"/>
    </source>
</evidence>
<evidence type="ECO:0000256" key="4">
    <source>
        <dbReference type="PROSITE-ProRule" id="PRU00175"/>
    </source>
</evidence>
<dbReference type="OMA" id="YENICGI"/>
<dbReference type="Gene3D" id="3.30.40.10">
    <property type="entry name" value="Zinc/RING finger domain, C3HC4 (zinc finger)"/>
    <property type="match status" value="2"/>
</dbReference>
<accession>G0U9Z4</accession>
<dbReference type="AlphaFoldDB" id="G0U9Z4"/>
<dbReference type="InterPro" id="IPR019786">
    <property type="entry name" value="Zinc_finger_PHD-type_CS"/>
</dbReference>
<sequence length="467" mass="52663">MGQEYEEQSTAESNVCGVCFTSIHFTDNPRGRLNSCEHIFCAHCIVEWSRNTNVCPHCKARFTRIVVQRSDGSEVVTKVRKRNYKLWQESDESEEYEDTALLDDGEEAVAHLTRVQVASRIKCNICFQEENAVRMILCDRRECQYMVHLDCIGLSERPAEFYCSDCTVLRGRGEAVPLAGQVTGVMEKCKGTNEPRSNQCRSNSLALRAAPPSAVGSQKIPAAPPSLLRRHTLMCQGSSRSEKTIQSLPTVSSSWMVGSGNGENCDSTIDCRASSKDEVVDRYAQEAMQQYIKRIEQREHHRSLAPLQSLPIPKVGTSSPVAVRSNGMKRTADSLRHQEQELPTAALLDPAIRLKEEERIAKRVALDMLPTLRRHRSIQENRLLLDSNGDVVVSKPHSQQWIEQREEELWQKAITEGRRVAQERIKAILGAMRHKRERRLAIRAQREAAALAKLASLIASRRLPPET</sequence>
<dbReference type="PROSITE" id="PS01359">
    <property type="entry name" value="ZF_PHD_1"/>
    <property type="match status" value="1"/>
</dbReference>
<evidence type="ECO:0000313" key="6">
    <source>
        <dbReference type="EMBL" id="CCC52625.1"/>
    </source>
</evidence>
<dbReference type="GO" id="GO:0008270">
    <property type="term" value="F:zinc ion binding"/>
    <property type="evidence" value="ECO:0007669"/>
    <property type="project" value="UniProtKB-KW"/>
</dbReference>
<dbReference type="PROSITE" id="PS50089">
    <property type="entry name" value="ZF_RING_2"/>
    <property type="match status" value="1"/>
</dbReference>
<gene>
    <name evidence="6" type="ORF">TVY486_1101100</name>
</gene>
<dbReference type="PANTHER" id="PTHR47177">
    <property type="entry name" value="F18C1.6 PROTEIN"/>
    <property type="match status" value="1"/>
</dbReference>
<keyword evidence="2 4" id="KW-0863">Zinc-finger</keyword>
<dbReference type="SUPFAM" id="SSF57850">
    <property type="entry name" value="RING/U-box"/>
    <property type="match status" value="1"/>
</dbReference>
<name>G0U9Z4_TRYVY</name>
<dbReference type="EMBL" id="HE573027">
    <property type="protein sequence ID" value="CCC52625.1"/>
    <property type="molecule type" value="Genomic_DNA"/>
</dbReference>
<proteinExistence type="predicted"/>
<keyword evidence="1" id="KW-0479">Metal-binding</keyword>
<dbReference type="SUPFAM" id="SSF57903">
    <property type="entry name" value="FYVE/PHD zinc finger"/>
    <property type="match status" value="1"/>
</dbReference>
<organism evidence="6">
    <name type="scientific">Trypanosoma vivax (strain Y486)</name>
    <dbReference type="NCBI Taxonomy" id="1055687"/>
    <lineage>
        <taxon>Eukaryota</taxon>
        <taxon>Discoba</taxon>
        <taxon>Euglenozoa</taxon>
        <taxon>Kinetoplastea</taxon>
        <taxon>Metakinetoplastina</taxon>
        <taxon>Trypanosomatida</taxon>
        <taxon>Trypanosomatidae</taxon>
        <taxon>Trypanosoma</taxon>
        <taxon>Duttonella</taxon>
    </lineage>
</organism>
<dbReference type="VEuPathDB" id="TriTrypDB:TvY486_1101100"/>
<dbReference type="InterPro" id="IPR013083">
    <property type="entry name" value="Znf_RING/FYVE/PHD"/>
</dbReference>
<dbReference type="InterPro" id="IPR011011">
    <property type="entry name" value="Znf_FYVE_PHD"/>
</dbReference>
<dbReference type="SMART" id="SM00249">
    <property type="entry name" value="PHD"/>
    <property type="match status" value="1"/>
</dbReference>
<evidence type="ECO:0000259" key="5">
    <source>
        <dbReference type="PROSITE" id="PS50089"/>
    </source>
</evidence>
<dbReference type="SMART" id="SM00184">
    <property type="entry name" value="RING"/>
    <property type="match status" value="2"/>
</dbReference>
<protein>
    <recommendedName>
        <fullName evidence="5">RING-type domain-containing protein</fullName>
    </recommendedName>
</protein>
<dbReference type="InterPro" id="IPR001965">
    <property type="entry name" value="Znf_PHD"/>
</dbReference>
<dbReference type="Pfam" id="PF13639">
    <property type="entry name" value="zf-RING_2"/>
    <property type="match status" value="1"/>
</dbReference>
<feature type="domain" description="RING-type" evidence="5">
    <location>
        <begin position="16"/>
        <end position="59"/>
    </location>
</feature>
<dbReference type="InterPro" id="IPR001841">
    <property type="entry name" value="Znf_RING"/>
</dbReference>
<dbReference type="PROSITE" id="PS00518">
    <property type="entry name" value="ZF_RING_1"/>
    <property type="match status" value="1"/>
</dbReference>
<dbReference type="InterPro" id="IPR017907">
    <property type="entry name" value="Znf_RING_CS"/>
</dbReference>
<evidence type="ECO:0000256" key="1">
    <source>
        <dbReference type="ARBA" id="ARBA00022723"/>
    </source>
</evidence>
<evidence type="ECO:0000256" key="3">
    <source>
        <dbReference type="ARBA" id="ARBA00022833"/>
    </source>
</evidence>
<dbReference type="PANTHER" id="PTHR47177:SF3">
    <property type="entry name" value="F18C1.6 PROTEIN"/>
    <property type="match status" value="1"/>
</dbReference>